<feature type="region of interest" description="Disordered" evidence="1">
    <location>
        <begin position="1"/>
        <end position="21"/>
    </location>
</feature>
<evidence type="ECO:0000313" key="2">
    <source>
        <dbReference type="EMBL" id="KIO31361.1"/>
    </source>
</evidence>
<evidence type="ECO:0000313" key="3">
    <source>
        <dbReference type="Proteomes" id="UP000054248"/>
    </source>
</evidence>
<evidence type="ECO:0000256" key="1">
    <source>
        <dbReference type="SAM" id="MobiDB-lite"/>
    </source>
</evidence>
<dbReference type="EMBL" id="KN822964">
    <property type="protein sequence ID" value="KIO31361.1"/>
    <property type="molecule type" value="Genomic_DNA"/>
</dbReference>
<dbReference type="Proteomes" id="UP000054248">
    <property type="component" value="Unassembled WGS sequence"/>
</dbReference>
<keyword evidence="3" id="KW-1185">Reference proteome</keyword>
<reference evidence="2 3" key="1">
    <citation type="submission" date="2014-04" db="EMBL/GenBank/DDBJ databases">
        <authorList>
            <consortium name="DOE Joint Genome Institute"/>
            <person name="Kuo A."/>
            <person name="Girlanda M."/>
            <person name="Perotto S."/>
            <person name="Kohler A."/>
            <person name="Nagy L.G."/>
            <person name="Floudas D."/>
            <person name="Copeland A."/>
            <person name="Barry K.W."/>
            <person name="Cichocki N."/>
            <person name="Veneault-Fourrey C."/>
            <person name="LaButti K."/>
            <person name="Lindquist E.A."/>
            <person name="Lipzen A."/>
            <person name="Lundell T."/>
            <person name="Morin E."/>
            <person name="Murat C."/>
            <person name="Sun H."/>
            <person name="Tunlid A."/>
            <person name="Henrissat B."/>
            <person name="Grigoriev I.V."/>
            <person name="Hibbett D.S."/>
            <person name="Martin F."/>
            <person name="Nordberg H.P."/>
            <person name="Cantor M.N."/>
            <person name="Hua S.X."/>
        </authorList>
    </citation>
    <scope>NUCLEOTIDE SEQUENCE [LARGE SCALE GENOMIC DNA]</scope>
    <source>
        <strain evidence="2 3">MUT 4182</strain>
    </source>
</reference>
<protein>
    <submittedName>
        <fullName evidence="2">Uncharacterized protein</fullName>
    </submittedName>
</protein>
<reference evidence="3" key="2">
    <citation type="submission" date="2015-01" db="EMBL/GenBank/DDBJ databases">
        <title>Evolutionary Origins and Diversification of the Mycorrhizal Mutualists.</title>
        <authorList>
            <consortium name="DOE Joint Genome Institute"/>
            <consortium name="Mycorrhizal Genomics Consortium"/>
            <person name="Kohler A."/>
            <person name="Kuo A."/>
            <person name="Nagy L.G."/>
            <person name="Floudas D."/>
            <person name="Copeland A."/>
            <person name="Barry K.W."/>
            <person name="Cichocki N."/>
            <person name="Veneault-Fourrey C."/>
            <person name="LaButti K."/>
            <person name="Lindquist E.A."/>
            <person name="Lipzen A."/>
            <person name="Lundell T."/>
            <person name="Morin E."/>
            <person name="Murat C."/>
            <person name="Riley R."/>
            <person name="Ohm R."/>
            <person name="Sun H."/>
            <person name="Tunlid A."/>
            <person name="Henrissat B."/>
            <person name="Grigoriev I.V."/>
            <person name="Hibbett D.S."/>
            <person name="Martin F."/>
        </authorList>
    </citation>
    <scope>NUCLEOTIDE SEQUENCE [LARGE SCALE GENOMIC DNA]</scope>
    <source>
        <strain evidence="3">MUT 4182</strain>
    </source>
</reference>
<name>A0A0C3QRK5_9AGAM</name>
<dbReference type="HOGENOM" id="CLU_2514293_0_0_1"/>
<feature type="region of interest" description="Disordered" evidence="1">
    <location>
        <begin position="60"/>
        <end position="85"/>
    </location>
</feature>
<dbReference type="AlphaFoldDB" id="A0A0C3QRK5"/>
<sequence>MTCSDDSKRLWPRGKNSQEVRVRYPPPLRLQVQPRTSPRPLRGPLEAKSVSDAFCIFKNEPAHGERKKRRRRKQRSRYKYSSRHE</sequence>
<feature type="compositionally biased region" description="Basic residues" evidence="1">
    <location>
        <begin position="65"/>
        <end position="85"/>
    </location>
</feature>
<accession>A0A0C3QRK5</accession>
<gene>
    <name evidence="2" type="ORF">M407DRAFT_136191</name>
</gene>
<organism evidence="2 3">
    <name type="scientific">Tulasnella calospora MUT 4182</name>
    <dbReference type="NCBI Taxonomy" id="1051891"/>
    <lineage>
        <taxon>Eukaryota</taxon>
        <taxon>Fungi</taxon>
        <taxon>Dikarya</taxon>
        <taxon>Basidiomycota</taxon>
        <taxon>Agaricomycotina</taxon>
        <taxon>Agaricomycetes</taxon>
        <taxon>Cantharellales</taxon>
        <taxon>Tulasnellaceae</taxon>
        <taxon>Tulasnella</taxon>
    </lineage>
</organism>
<proteinExistence type="predicted"/>